<evidence type="ECO:0000256" key="1">
    <source>
        <dbReference type="SAM" id="Phobius"/>
    </source>
</evidence>
<proteinExistence type="predicted"/>
<keyword evidence="1" id="KW-0472">Membrane</keyword>
<reference evidence="2 3" key="1">
    <citation type="submission" date="2018-08" db="EMBL/GenBank/DDBJ databases">
        <title>Paenibacillus sp. M4BSY-1, whole genome shotgun sequence.</title>
        <authorList>
            <person name="Tuo L."/>
        </authorList>
    </citation>
    <scope>NUCLEOTIDE SEQUENCE [LARGE SCALE GENOMIC DNA]</scope>
    <source>
        <strain evidence="2 3">M4BSY-1</strain>
    </source>
</reference>
<feature type="transmembrane region" description="Helical" evidence="1">
    <location>
        <begin position="44"/>
        <end position="60"/>
    </location>
</feature>
<name>A0A371PFT9_9BACL</name>
<dbReference type="Proteomes" id="UP000261905">
    <property type="component" value="Unassembled WGS sequence"/>
</dbReference>
<keyword evidence="1" id="KW-0812">Transmembrane</keyword>
<evidence type="ECO:0000313" key="3">
    <source>
        <dbReference type="Proteomes" id="UP000261905"/>
    </source>
</evidence>
<gene>
    <name evidence="2" type="ORF">DX130_14275</name>
</gene>
<accession>A0A371PFT9</accession>
<feature type="transmembrane region" description="Helical" evidence="1">
    <location>
        <begin position="7"/>
        <end position="24"/>
    </location>
</feature>
<dbReference type="EMBL" id="QUBQ01000002">
    <property type="protein sequence ID" value="REK74821.1"/>
    <property type="molecule type" value="Genomic_DNA"/>
</dbReference>
<sequence length="70" mass="8011">MSKSSIEFIWGTIFLITGTILQFMPKKKNESNHFILSNLPGTGRFLLIFGAGFVIYGMYLRSKEKRNGHK</sequence>
<evidence type="ECO:0000313" key="2">
    <source>
        <dbReference type="EMBL" id="REK74821.1"/>
    </source>
</evidence>
<dbReference type="AlphaFoldDB" id="A0A371PFT9"/>
<protein>
    <submittedName>
        <fullName evidence="2">Uncharacterized protein</fullName>
    </submittedName>
</protein>
<comment type="caution">
    <text evidence="2">The sequence shown here is derived from an EMBL/GenBank/DDBJ whole genome shotgun (WGS) entry which is preliminary data.</text>
</comment>
<organism evidence="2 3">
    <name type="scientific">Paenibacillus paeoniae</name>
    <dbReference type="NCBI Taxonomy" id="2292705"/>
    <lineage>
        <taxon>Bacteria</taxon>
        <taxon>Bacillati</taxon>
        <taxon>Bacillota</taxon>
        <taxon>Bacilli</taxon>
        <taxon>Bacillales</taxon>
        <taxon>Paenibacillaceae</taxon>
        <taxon>Paenibacillus</taxon>
    </lineage>
</organism>
<keyword evidence="3" id="KW-1185">Reference proteome</keyword>
<keyword evidence="1" id="KW-1133">Transmembrane helix</keyword>